<name>A0LLF5_SYNFM</name>
<proteinExistence type="predicted"/>
<evidence type="ECO:0000313" key="3">
    <source>
        <dbReference type="Proteomes" id="UP000001784"/>
    </source>
</evidence>
<gene>
    <name evidence="2" type="ordered locus">Sfum_2579</name>
</gene>
<dbReference type="AlphaFoldDB" id="A0LLF5"/>
<dbReference type="KEGG" id="sfu:Sfum_2579"/>
<keyword evidence="3" id="KW-1185">Reference proteome</keyword>
<reference evidence="2 3" key="1">
    <citation type="submission" date="2006-10" db="EMBL/GenBank/DDBJ databases">
        <title>Complete sequence of Syntrophobacter fumaroxidans MPOB.</title>
        <authorList>
            <consortium name="US DOE Joint Genome Institute"/>
            <person name="Copeland A."/>
            <person name="Lucas S."/>
            <person name="Lapidus A."/>
            <person name="Barry K."/>
            <person name="Detter J.C."/>
            <person name="Glavina del Rio T."/>
            <person name="Hammon N."/>
            <person name="Israni S."/>
            <person name="Pitluck S."/>
            <person name="Goltsman E.G."/>
            <person name="Martinez M."/>
            <person name="Schmutz J."/>
            <person name="Larimer F."/>
            <person name="Land M."/>
            <person name="Hauser L."/>
            <person name="Kyrpides N."/>
            <person name="Kim E."/>
            <person name="Boone D.R."/>
            <person name="Brockman F."/>
            <person name="Culley D."/>
            <person name="Ferry J."/>
            <person name="Gunsalus R."/>
            <person name="McInerney M.J."/>
            <person name="Morrison M."/>
            <person name="Plugge C."/>
            <person name="Rohlin L."/>
            <person name="Scholten J."/>
            <person name="Sieber J."/>
            <person name="Stams A.J.M."/>
            <person name="Worm P."/>
            <person name="Henstra A.M."/>
            <person name="Richardson P."/>
        </authorList>
    </citation>
    <scope>NUCLEOTIDE SEQUENCE [LARGE SCALE GENOMIC DNA]</scope>
    <source>
        <strain evidence="3">DSM 10017 / MPOB</strain>
    </source>
</reference>
<feature type="region of interest" description="Disordered" evidence="1">
    <location>
        <begin position="1"/>
        <end position="63"/>
    </location>
</feature>
<evidence type="ECO:0000256" key="1">
    <source>
        <dbReference type="SAM" id="MobiDB-lite"/>
    </source>
</evidence>
<dbReference type="InParanoid" id="A0LLF5"/>
<organism evidence="2 3">
    <name type="scientific">Syntrophobacter fumaroxidans (strain DSM 10017 / MPOB)</name>
    <dbReference type="NCBI Taxonomy" id="335543"/>
    <lineage>
        <taxon>Bacteria</taxon>
        <taxon>Pseudomonadati</taxon>
        <taxon>Thermodesulfobacteriota</taxon>
        <taxon>Syntrophobacteria</taxon>
        <taxon>Syntrophobacterales</taxon>
        <taxon>Syntrophobacteraceae</taxon>
        <taxon>Syntrophobacter</taxon>
    </lineage>
</organism>
<feature type="compositionally biased region" description="Basic and acidic residues" evidence="1">
    <location>
        <begin position="54"/>
        <end position="63"/>
    </location>
</feature>
<dbReference type="HOGENOM" id="CLU_2358671_0_0_7"/>
<protein>
    <submittedName>
        <fullName evidence="2">Uncharacterized protein</fullName>
    </submittedName>
</protein>
<sequence>MIRRVNARNHAAGMPENLHSTGALANRRARRTHDPSKQAFVRKKSSRCRISPGHRSEGPEPRFHRGLFEMDFFGERLIKQRPRIVPCWTAGLEPLF</sequence>
<evidence type="ECO:0000313" key="2">
    <source>
        <dbReference type="EMBL" id="ABK18257.1"/>
    </source>
</evidence>
<dbReference type="EMBL" id="CP000478">
    <property type="protein sequence ID" value="ABK18257.1"/>
    <property type="molecule type" value="Genomic_DNA"/>
</dbReference>
<accession>A0LLF5</accession>
<dbReference type="Proteomes" id="UP000001784">
    <property type="component" value="Chromosome"/>
</dbReference>